<dbReference type="OrthoDB" id="3687641at2759"/>
<dbReference type="PANTHER" id="PTHR33365:SF11">
    <property type="entry name" value="TAT PATHWAY SIGNAL SEQUENCE"/>
    <property type="match status" value="1"/>
</dbReference>
<dbReference type="EMBL" id="KL142405">
    <property type="protein sequence ID" value="KDR68847.1"/>
    <property type="molecule type" value="Genomic_DNA"/>
</dbReference>
<dbReference type="GO" id="GO:0043386">
    <property type="term" value="P:mycotoxin biosynthetic process"/>
    <property type="evidence" value="ECO:0007669"/>
    <property type="project" value="InterPro"/>
</dbReference>
<evidence type="ECO:0000256" key="3">
    <source>
        <dbReference type="ARBA" id="ARBA00035112"/>
    </source>
</evidence>
<evidence type="ECO:0008006" key="6">
    <source>
        <dbReference type="Google" id="ProtNLM"/>
    </source>
</evidence>
<gene>
    <name evidence="4" type="ORF">GALMADRAFT_77954</name>
</gene>
<comment type="similarity">
    <text evidence="3">Belongs to the ustYa family.</text>
</comment>
<dbReference type="GO" id="GO:0016491">
    <property type="term" value="F:oxidoreductase activity"/>
    <property type="evidence" value="ECO:0007669"/>
    <property type="project" value="UniProtKB-KW"/>
</dbReference>
<dbReference type="HOGENOM" id="CLU_042941_8_3_1"/>
<dbReference type="STRING" id="685588.A0A067SFS1"/>
<evidence type="ECO:0000256" key="2">
    <source>
        <dbReference type="ARBA" id="ARBA00023002"/>
    </source>
</evidence>
<sequence>MVGELLDDEVFSMTADSDWDSNFPRGRGWVKLGPNSDFYVLSMYHQLHCLDAMRYAYVAAKTGNIAFPGNGTGFDHHMNHCLTYLREAVLCAADTTLERSETYITPQGVTDRGATGMGMVHQCRNWVQVREYLESQWDDSDDIYLPKPFS</sequence>
<evidence type="ECO:0000313" key="4">
    <source>
        <dbReference type="EMBL" id="KDR68847.1"/>
    </source>
</evidence>
<accession>A0A067SFS1</accession>
<dbReference type="PANTHER" id="PTHR33365">
    <property type="entry name" value="YALI0B05434P"/>
    <property type="match status" value="1"/>
</dbReference>
<comment type="pathway">
    <text evidence="1">Mycotoxin biosynthesis.</text>
</comment>
<dbReference type="AlphaFoldDB" id="A0A067SFS1"/>
<proteinExistence type="inferred from homology"/>
<reference evidence="5" key="1">
    <citation type="journal article" date="2014" name="Proc. Natl. Acad. Sci. U.S.A.">
        <title>Extensive sampling of basidiomycete genomes demonstrates inadequacy of the white-rot/brown-rot paradigm for wood decay fungi.</title>
        <authorList>
            <person name="Riley R."/>
            <person name="Salamov A.A."/>
            <person name="Brown D.W."/>
            <person name="Nagy L.G."/>
            <person name="Floudas D."/>
            <person name="Held B.W."/>
            <person name="Levasseur A."/>
            <person name="Lombard V."/>
            <person name="Morin E."/>
            <person name="Otillar R."/>
            <person name="Lindquist E.A."/>
            <person name="Sun H."/>
            <person name="LaButti K.M."/>
            <person name="Schmutz J."/>
            <person name="Jabbour D."/>
            <person name="Luo H."/>
            <person name="Baker S.E."/>
            <person name="Pisabarro A.G."/>
            <person name="Walton J.D."/>
            <person name="Blanchette R.A."/>
            <person name="Henrissat B."/>
            <person name="Martin F."/>
            <person name="Cullen D."/>
            <person name="Hibbett D.S."/>
            <person name="Grigoriev I.V."/>
        </authorList>
    </citation>
    <scope>NUCLEOTIDE SEQUENCE [LARGE SCALE GENOMIC DNA]</scope>
    <source>
        <strain evidence="5">CBS 339.88</strain>
    </source>
</reference>
<dbReference type="InterPro" id="IPR021765">
    <property type="entry name" value="UstYa-like"/>
</dbReference>
<keyword evidence="5" id="KW-1185">Reference proteome</keyword>
<evidence type="ECO:0000256" key="1">
    <source>
        <dbReference type="ARBA" id="ARBA00004685"/>
    </source>
</evidence>
<organism evidence="4 5">
    <name type="scientific">Galerina marginata (strain CBS 339.88)</name>
    <dbReference type="NCBI Taxonomy" id="685588"/>
    <lineage>
        <taxon>Eukaryota</taxon>
        <taxon>Fungi</taxon>
        <taxon>Dikarya</taxon>
        <taxon>Basidiomycota</taxon>
        <taxon>Agaricomycotina</taxon>
        <taxon>Agaricomycetes</taxon>
        <taxon>Agaricomycetidae</taxon>
        <taxon>Agaricales</taxon>
        <taxon>Agaricineae</taxon>
        <taxon>Strophariaceae</taxon>
        <taxon>Galerina</taxon>
    </lineage>
</organism>
<protein>
    <recommendedName>
        <fullName evidence="6">Oxidase ustYa</fullName>
    </recommendedName>
</protein>
<evidence type="ECO:0000313" key="5">
    <source>
        <dbReference type="Proteomes" id="UP000027222"/>
    </source>
</evidence>
<keyword evidence="2" id="KW-0560">Oxidoreductase</keyword>
<dbReference type="Proteomes" id="UP000027222">
    <property type="component" value="Unassembled WGS sequence"/>
</dbReference>
<name>A0A067SFS1_GALM3</name>
<dbReference type="Pfam" id="PF11807">
    <property type="entry name" value="UstYa"/>
    <property type="match status" value="1"/>
</dbReference>